<reference evidence="7 8" key="1">
    <citation type="journal article" date="2012" name="Genome Biol.">
        <title>Sequencing three crocodilian genomes to illuminate the evolution of archosaurs and amniotes.</title>
        <authorList>
            <person name="St John J.A."/>
            <person name="Braun E.L."/>
            <person name="Isberg S.R."/>
            <person name="Miles L.G."/>
            <person name="Chong A.Y."/>
            <person name="Gongora J."/>
            <person name="Dalzell P."/>
            <person name="Moran C."/>
            <person name="Bed'hom B."/>
            <person name="Abzhanov A."/>
            <person name="Burgess S.C."/>
            <person name="Cooksey A.M."/>
            <person name="Castoe T.A."/>
            <person name="Crawford N.G."/>
            <person name="Densmore L.D."/>
            <person name="Drew J.C."/>
            <person name="Edwards S.V."/>
            <person name="Faircloth B.C."/>
            <person name="Fujita M.K."/>
            <person name="Greenwold M.J."/>
            <person name="Hoffmann F.G."/>
            <person name="Howard J.M."/>
            <person name="Iguchi T."/>
            <person name="Janes D.E."/>
            <person name="Khan S.Y."/>
            <person name="Kohno S."/>
            <person name="de Koning A.J."/>
            <person name="Lance S.L."/>
            <person name="McCarthy F.M."/>
            <person name="McCormack J.E."/>
            <person name="Merchant M.E."/>
            <person name="Peterson D.G."/>
            <person name="Pollock D.D."/>
            <person name="Pourmand N."/>
            <person name="Raney B.J."/>
            <person name="Roessler K.A."/>
            <person name="Sanford J.R."/>
            <person name="Sawyer R.H."/>
            <person name="Schmidt C.J."/>
            <person name="Triplett E.W."/>
            <person name="Tuberville T.D."/>
            <person name="Venegas-Anaya M."/>
            <person name="Howard J.T."/>
            <person name="Jarvis E.D."/>
            <person name="Guillette L.J.Jr."/>
            <person name="Glenn T.C."/>
            <person name="Green R.E."/>
            <person name="Ray D.A."/>
        </authorList>
    </citation>
    <scope>NUCLEOTIDE SEQUENCE [LARGE SCALE GENOMIC DNA]</scope>
    <source>
        <strain evidence="7">KSC_2009_1</strain>
    </source>
</reference>
<dbReference type="GO" id="GO:0005886">
    <property type="term" value="C:plasma membrane"/>
    <property type="evidence" value="ECO:0007669"/>
    <property type="project" value="TreeGrafter"/>
</dbReference>
<keyword evidence="4 6" id="KW-0472">Membrane</keyword>
<keyword evidence="3 6" id="KW-1133">Transmembrane helix</keyword>
<comment type="subcellular location">
    <subcellularLocation>
        <location evidence="1">Membrane</location>
        <topology evidence="1">Multi-pass membrane protein</topology>
    </subcellularLocation>
</comment>
<feature type="transmembrane region" description="Helical" evidence="6">
    <location>
        <begin position="86"/>
        <end position="107"/>
    </location>
</feature>
<evidence type="ECO:0000313" key="8">
    <source>
        <dbReference type="Proteomes" id="UP000050525"/>
    </source>
</evidence>
<comment type="caution">
    <text evidence="7">The sequence shown here is derived from an EMBL/GenBank/DDBJ whole genome shotgun (WGS) entry which is preliminary data.</text>
</comment>
<evidence type="ECO:0000256" key="6">
    <source>
        <dbReference type="SAM" id="Phobius"/>
    </source>
</evidence>
<evidence type="ECO:0000256" key="4">
    <source>
        <dbReference type="ARBA" id="ARBA00023136"/>
    </source>
</evidence>
<evidence type="ECO:0000313" key="7">
    <source>
        <dbReference type="EMBL" id="KYO23529.1"/>
    </source>
</evidence>
<evidence type="ECO:0000256" key="2">
    <source>
        <dbReference type="ARBA" id="ARBA00022692"/>
    </source>
</evidence>
<evidence type="ECO:0000256" key="3">
    <source>
        <dbReference type="ARBA" id="ARBA00022989"/>
    </source>
</evidence>
<keyword evidence="8" id="KW-1185">Reference proteome</keyword>
<keyword evidence="2 6" id="KW-0812">Transmembrane</keyword>
<evidence type="ECO:0000256" key="5">
    <source>
        <dbReference type="SAM" id="MobiDB-lite"/>
    </source>
</evidence>
<feature type="compositionally biased region" description="Basic and acidic residues" evidence="5">
    <location>
        <begin position="1"/>
        <end position="33"/>
    </location>
</feature>
<gene>
    <name evidence="7" type="ORF">Y1Q_0010096</name>
</gene>
<dbReference type="PANTHER" id="PTHR16100">
    <property type="entry name" value="PHOSPHOINOSITIDE-INTERACTING PROTEIN FAMILY MEMBER"/>
    <property type="match status" value="1"/>
</dbReference>
<evidence type="ECO:0000256" key="1">
    <source>
        <dbReference type="ARBA" id="ARBA00004141"/>
    </source>
</evidence>
<name>A0A151MG94_ALLMI</name>
<dbReference type="STRING" id="8496.A0A151MG94"/>
<feature type="transmembrane region" description="Helical" evidence="6">
    <location>
        <begin position="113"/>
        <end position="134"/>
    </location>
</feature>
<sequence>MEGNQAERRRKEQDQDPGRKEQFRSASEPREETTGPSPVMSNPPRPYNSVRLHVGSEEVHFERSAPDPHLVSTATGGVEDSCPRCLLPFGLVITLMGLAVTGVAYAHDTHGSVLSVLGLALLGTGVLGIAGSCIMKRCWCRHLLGWHRGSITLLMDEQLQKAIV</sequence>
<dbReference type="AlphaFoldDB" id="A0A151MG94"/>
<dbReference type="Pfam" id="PF16311">
    <property type="entry name" value="TMEM100"/>
    <property type="match status" value="1"/>
</dbReference>
<dbReference type="Proteomes" id="UP000050525">
    <property type="component" value="Unassembled WGS sequence"/>
</dbReference>
<organism evidence="7 8">
    <name type="scientific">Alligator mississippiensis</name>
    <name type="common">American alligator</name>
    <dbReference type="NCBI Taxonomy" id="8496"/>
    <lineage>
        <taxon>Eukaryota</taxon>
        <taxon>Metazoa</taxon>
        <taxon>Chordata</taxon>
        <taxon>Craniata</taxon>
        <taxon>Vertebrata</taxon>
        <taxon>Euteleostomi</taxon>
        <taxon>Archelosauria</taxon>
        <taxon>Archosauria</taxon>
        <taxon>Crocodylia</taxon>
        <taxon>Alligatoridae</taxon>
        <taxon>Alligatorinae</taxon>
        <taxon>Alligator</taxon>
    </lineage>
</organism>
<accession>A0A151MG94</accession>
<protein>
    <submittedName>
        <fullName evidence="7">Transmembrane protein 100-like</fullName>
    </submittedName>
</protein>
<dbReference type="GO" id="GO:0071773">
    <property type="term" value="P:cellular response to BMP stimulus"/>
    <property type="evidence" value="ECO:0007669"/>
    <property type="project" value="TreeGrafter"/>
</dbReference>
<feature type="region of interest" description="Disordered" evidence="5">
    <location>
        <begin position="1"/>
        <end position="49"/>
    </location>
</feature>
<dbReference type="PANTHER" id="PTHR16100:SF5">
    <property type="entry name" value="TRANSMEMBRANE PROTEIN 100"/>
    <property type="match status" value="1"/>
</dbReference>
<proteinExistence type="predicted"/>
<dbReference type="EMBL" id="AKHW03006198">
    <property type="protein sequence ID" value="KYO23529.1"/>
    <property type="molecule type" value="Genomic_DNA"/>
</dbReference>
<dbReference type="InterPro" id="IPR032536">
    <property type="entry name" value="TMEM100"/>
</dbReference>